<keyword evidence="1" id="KW-0472">Membrane</keyword>
<feature type="transmembrane region" description="Helical" evidence="1">
    <location>
        <begin position="6"/>
        <end position="28"/>
    </location>
</feature>
<sequence length="111" mass="12076">MDPTLVSLASVALGGVIGITGTIATTAMQGAREERRHRRELAAQFALAEWKHAHEAIKDMGGAAGSLDLHLIRMTKILQLIETGELTSEKLIELNAESRQLFEALRAAEQE</sequence>
<evidence type="ECO:0000256" key="1">
    <source>
        <dbReference type="SAM" id="Phobius"/>
    </source>
</evidence>
<dbReference type="EMBL" id="JAMXQS010000006">
    <property type="protein sequence ID" value="MCO6050617.1"/>
    <property type="molecule type" value="Genomic_DNA"/>
</dbReference>
<organism evidence="2 3">
    <name type="scientific">Mesorhizobium liriopis</name>
    <dbReference type="NCBI Taxonomy" id="2953882"/>
    <lineage>
        <taxon>Bacteria</taxon>
        <taxon>Pseudomonadati</taxon>
        <taxon>Pseudomonadota</taxon>
        <taxon>Alphaproteobacteria</taxon>
        <taxon>Hyphomicrobiales</taxon>
        <taxon>Phyllobacteriaceae</taxon>
        <taxon>Mesorhizobium</taxon>
    </lineage>
</organism>
<gene>
    <name evidence="2" type="ORF">NGM99_12570</name>
</gene>
<protein>
    <submittedName>
        <fullName evidence="2">Uncharacterized protein</fullName>
    </submittedName>
</protein>
<accession>A0ABT1C782</accession>
<keyword evidence="1" id="KW-0812">Transmembrane</keyword>
<comment type="caution">
    <text evidence="2">The sequence shown here is derived from an EMBL/GenBank/DDBJ whole genome shotgun (WGS) entry which is preliminary data.</text>
</comment>
<evidence type="ECO:0000313" key="3">
    <source>
        <dbReference type="Proteomes" id="UP001205906"/>
    </source>
</evidence>
<name>A0ABT1C782_9HYPH</name>
<keyword evidence="1" id="KW-1133">Transmembrane helix</keyword>
<reference evidence="2 3" key="1">
    <citation type="submission" date="2022-06" db="EMBL/GenBank/DDBJ databases">
        <title>Mesorhizobium sp. strain RP14 Genome sequencing and assembly.</title>
        <authorList>
            <person name="Kim I."/>
        </authorList>
    </citation>
    <scope>NUCLEOTIDE SEQUENCE [LARGE SCALE GENOMIC DNA]</scope>
    <source>
        <strain evidence="3">RP14(2022)</strain>
    </source>
</reference>
<keyword evidence="3" id="KW-1185">Reference proteome</keyword>
<dbReference type="RefSeq" id="WP_252819418.1">
    <property type="nucleotide sequence ID" value="NZ_JAMXQS010000006.1"/>
</dbReference>
<evidence type="ECO:0000313" key="2">
    <source>
        <dbReference type="EMBL" id="MCO6050617.1"/>
    </source>
</evidence>
<dbReference type="Proteomes" id="UP001205906">
    <property type="component" value="Unassembled WGS sequence"/>
</dbReference>
<proteinExistence type="predicted"/>